<evidence type="ECO:0008006" key="4">
    <source>
        <dbReference type="Google" id="ProtNLM"/>
    </source>
</evidence>
<dbReference type="Proteomes" id="UP001597545">
    <property type="component" value="Unassembled WGS sequence"/>
</dbReference>
<keyword evidence="3" id="KW-1185">Reference proteome</keyword>
<organism evidence="2 3">
    <name type="scientific">Sphingobacterium suaedae</name>
    <dbReference type="NCBI Taxonomy" id="1686402"/>
    <lineage>
        <taxon>Bacteria</taxon>
        <taxon>Pseudomonadati</taxon>
        <taxon>Bacteroidota</taxon>
        <taxon>Sphingobacteriia</taxon>
        <taxon>Sphingobacteriales</taxon>
        <taxon>Sphingobacteriaceae</taxon>
        <taxon>Sphingobacterium</taxon>
    </lineage>
</organism>
<dbReference type="RefSeq" id="WP_380903559.1">
    <property type="nucleotide sequence ID" value="NZ_JBHUEG010000001.1"/>
</dbReference>
<feature type="signal peptide" evidence="1">
    <location>
        <begin position="1"/>
        <end position="19"/>
    </location>
</feature>
<evidence type="ECO:0000256" key="1">
    <source>
        <dbReference type="SAM" id="SignalP"/>
    </source>
</evidence>
<evidence type="ECO:0000313" key="3">
    <source>
        <dbReference type="Proteomes" id="UP001597545"/>
    </source>
</evidence>
<name>A0ABW5KK40_9SPHI</name>
<sequence length="203" mass="22647">MTSTLLVCLIVPLLLTPTAAIGQKMKVVFGNFEFLRGQTNLNVVFDYTGATFYNEKMSEQDYVDKRMEEISKDKGADEAEVWRKDWDYSKSTTFVNKFLASMNKNLTIKSSADDAGAKYTVIVQTTWIYPGWFAGVMAQGAKVSTVLRFVETADHSKVLLEIDSQKAPGDIKFVGIPNNNDRMSEGYAKTGKTLAALIEKKLN</sequence>
<gene>
    <name evidence="2" type="ORF">ACFSR5_10700</name>
</gene>
<accession>A0ABW5KK40</accession>
<keyword evidence="1" id="KW-0732">Signal</keyword>
<protein>
    <recommendedName>
        <fullName evidence="4">DUF4410 domain-containing protein</fullName>
    </recommendedName>
</protein>
<feature type="chain" id="PRO_5045576499" description="DUF4410 domain-containing protein" evidence="1">
    <location>
        <begin position="20"/>
        <end position="203"/>
    </location>
</feature>
<evidence type="ECO:0000313" key="2">
    <source>
        <dbReference type="EMBL" id="MFD2548112.1"/>
    </source>
</evidence>
<comment type="caution">
    <text evidence="2">The sequence shown here is derived from an EMBL/GenBank/DDBJ whole genome shotgun (WGS) entry which is preliminary data.</text>
</comment>
<reference evidence="3" key="1">
    <citation type="journal article" date="2019" name="Int. J. Syst. Evol. Microbiol.">
        <title>The Global Catalogue of Microorganisms (GCM) 10K type strain sequencing project: providing services to taxonomists for standard genome sequencing and annotation.</title>
        <authorList>
            <consortium name="The Broad Institute Genomics Platform"/>
            <consortium name="The Broad Institute Genome Sequencing Center for Infectious Disease"/>
            <person name="Wu L."/>
            <person name="Ma J."/>
        </authorList>
    </citation>
    <scope>NUCLEOTIDE SEQUENCE [LARGE SCALE GENOMIC DNA]</scope>
    <source>
        <strain evidence="3">KCTC 42662</strain>
    </source>
</reference>
<dbReference type="EMBL" id="JBHULR010000004">
    <property type="protein sequence ID" value="MFD2548112.1"/>
    <property type="molecule type" value="Genomic_DNA"/>
</dbReference>
<proteinExistence type="predicted"/>